<comment type="caution">
    <text evidence="2">The sequence shown here is derived from an EMBL/GenBank/DDBJ whole genome shotgun (WGS) entry which is preliminary data.</text>
</comment>
<feature type="compositionally biased region" description="Pro residues" evidence="1">
    <location>
        <begin position="25"/>
        <end position="34"/>
    </location>
</feature>
<reference evidence="2 3" key="1">
    <citation type="journal article" date="2017" name="Mol. Biol. Evol.">
        <title>The 4-celled Tetrabaena socialis nuclear genome reveals the essential components for genetic control of cell number at the origin of multicellularity in the volvocine lineage.</title>
        <authorList>
            <person name="Featherston J."/>
            <person name="Arakaki Y."/>
            <person name="Hanschen E.R."/>
            <person name="Ferris P.J."/>
            <person name="Michod R.E."/>
            <person name="Olson B.J.S.C."/>
            <person name="Nozaki H."/>
            <person name="Durand P.M."/>
        </authorList>
    </citation>
    <scope>NUCLEOTIDE SEQUENCE [LARGE SCALE GENOMIC DNA]</scope>
    <source>
        <strain evidence="2 3">NIES-571</strain>
    </source>
</reference>
<sequence>MHTLAAVSSRTHKKLATRGRVLAPQPAPPHPPLLPRTVVTRADGPALESPVVIIGSSCFSQLPQIVAAIRSAPPVGPSRRFHSCPIVIIDDSKTNPANPFKASLSDSLLLAVGRMPGALPSRIIVLRANPLNMLDLENKLNLAPGGLVNALIVPNTELCSEEAVVGTAPALADGQVLLAADALRCYCEQACLSWGAPSVRAGREVEGAGGRVAWKQKEGCEHKGCEQVEQGTWDRVDGGARVLPSLGQTHLAYSLSLLARAKHTRSWLMGCRLSVITEVLALLNCSYALPLCLPEGPYQGGYHLTHHEVITRASLYGKTASSANMIRRVLNATPDIRRDLQETLRLLQSESKQESFMQFLLSSMPHLSPTLASGHILMQTFMDALFCQTIFNPMMLQILLKMLNCWEEAGPELPPQPQRHHQEQQHMQAGLRRGRGEGGRG</sequence>
<gene>
    <name evidence="2" type="ORF">TSOC_012870</name>
</gene>
<keyword evidence="3" id="KW-1185">Reference proteome</keyword>
<proteinExistence type="predicted"/>
<accession>A0A2J7ZLW4</accession>
<feature type="region of interest" description="Disordered" evidence="1">
    <location>
        <begin position="412"/>
        <end position="441"/>
    </location>
</feature>
<organism evidence="2 3">
    <name type="scientific">Tetrabaena socialis</name>
    <dbReference type="NCBI Taxonomy" id="47790"/>
    <lineage>
        <taxon>Eukaryota</taxon>
        <taxon>Viridiplantae</taxon>
        <taxon>Chlorophyta</taxon>
        <taxon>core chlorophytes</taxon>
        <taxon>Chlorophyceae</taxon>
        <taxon>CS clade</taxon>
        <taxon>Chlamydomonadales</taxon>
        <taxon>Tetrabaenaceae</taxon>
        <taxon>Tetrabaena</taxon>
    </lineage>
</organism>
<dbReference type="Proteomes" id="UP000236333">
    <property type="component" value="Unassembled WGS sequence"/>
</dbReference>
<name>A0A2J7ZLW4_9CHLO</name>
<dbReference type="AlphaFoldDB" id="A0A2J7ZLW4"/>
<dbReference type="OrthoDB" id="296522at2759"/>
<evidence type="ECO:0000256" key="1">
    <source>
        <dbReference type="SAM" id="MobiDB-lite"/>
    </source>
</evidence>
<evidence type="ECO:0000313" key="3">
    <source>
        <dbReference type="Proteomes" id="UP000236333"/>
    </source>
</evidence>
<evidence type="ECO:0000313" key="2">
    <source>
        <dbReference type="EMBL" id="PNH01256.1"/>
    </source>
</evidence>
<feature type="region of interest" description="Disordered" evidence="1">
    <location>
        <begin position="1"/>
        <end position="34"/>
    </location>
</feature>
<dbReference type="EMBL" id="PGGS01000961">
    <property type="protein sequence ID" value="PNH01256.1"/>
    <property type="molecule type" value="Genomic_DNA"/>
</dbReference>
<protein>
    <submittedName>
        <fullName evidence="2">Uncharacterized protein</fullName>
    </submittedName>
</protein>